<proteinExistence type="predicted"/>
<evidence type="ECO:0000313" key="1">
    <source>
        <dbReference type="EMBL" id="KKK78284.1"/>
    </source>
</evidence>
<protein>
    <recommendedName>
        <fullName evidence="2">HTH psq-type domain-containing protein</fullName>
    </recommendedName>
</protein>
<reference evidence="1" key="1">
    <citation type="journal article" date="2015" name="Nature">
        <title>Complex archaea that bridge the gap between prokaryotes and eukaryotes.</title>
        <authorList>
            <person name="Spang A."/>
            <person name="Saw J.H."/>
            <person name="Jorgensen S.L."/>
            <person name="Zaremba-Niedzwiedzka K."/>
            <person name="Martijn J."/>
            <person name="Lind A.E."/>
            <person name="van Eijk R."/>
            <person name="Schleper C."/>
            <person name="Guy L."/>
            <person name="Ettema T.J."/>
        </authorList>
    </citation>
    <scope>NUCLEOTIDE SEQUENCE</scope>
</reference>
<dbReference type="EMBL" id="LAZR01054559">
    <property type="protein sequence ID" value="KKK78284.1"/>
    <property type="molecule type" value="Genomic_DNA"/>
</dbReference>
<accession>A0A0F9AIH5</accession>
<feature type="non-terminal residue" evidence="1">
    <location>
        <position position="1"/>
    </location>
</feature>
<evidence type="ECO:0008006" key="2">
    <source>
        <dbReference type="Google" id="ProtNLM"/>
    </source>
</evidence>
<organism evidence="1">
    <name type="scientific">marine sediment metagenome</name>
    <dbReference type="NCBI Taxonomy" id="412755"/>
    <lineage>
        <taxon>unclassified sequences</taxon>
        <taxon>metagenomes</taxon>
        <taxon>ecological metagenomes</taxon>
    </lineage>
</organism>
<dbReference type="AlphaFoldDB" id="A0A0F9AIH5"/>
<sequence>PSKDLLLKEIKETNYSNVGRKYEVSRTTIKRWIK</sequence>
<comment type="caution">
    <text evidence="1">The sequence shown here is derived from an EMBL/GenBank/DDBJ whole genome shotgun (WGS) entry which is preliminary data.</text>
</comment>
<gene>
    <name evidence="1" type="ORF">LCGC14_2845130</name>
</gene>
<name>A0A0F9AIH5_9ZZZZ</name>